<comment type="caution">
    <text evidence="2">The sequence shown here is derived from an EMBL/GenBank/DDBJ whole genome shotgun (WGS) entry which is preliminary data.</text>
</comment>
<keyword evidence="1" id="KW-0812">Transmembrane</keyword>
<dbReference type="Pfam" id="PF05751">
    <property type="entry name" value="FixH"/>
    <property type="match status" value="1"/>
</dbReference>
<reference evidence="3" key="1">
    <citation type="journal article" date="2019" name="Int. J. Syst. Evol. Microbiol.">
        <title>The Global Catalogue of Microorganisms (GCM) 10K type strain sequencing project: providing services to taxonomists for standard genome sequencing and annotation.</title>
        <authorList>
            <consortium name="The Broad Institute Genomics Platform"/>
            <consortium name="The Broad Institute Genome Sequencing Center for Infectious Disease"/>
            <person name="Wu L."/>
            <person name="Ma J."/>
        </authorList>
    </citation>
    <scope>NUCLEOTIDE SEQUENCE [LARGE SCALE GENOMIC DNA]</scope>
    <source>
        <strain evidence="3">CECT 8570</strain>
    </source>
</reference>
<dbReference type="RefSeq" id="WP_290265573.1">
    <property type="nucleotide sequence ID" value="NZ_JAUFQG010000006.1"/>
</dbReference>
<evidence type="ECO:0000313" key="3">
    <source>
        <dbReference type="Proteomes" id="UP001595840"/>
    </source>
</evidence>
<accession>A0ABV8V4X2</accession>
<keyword evidence="1" id="KW-1133">Transmembrane helix</keyword>
<dbReference type="Proteomes" id="UP001595840">
    <property type="component" value="Unassembled WGS sequence"/>
</dbReference>
<protein>
    <submittedName>
        <fullName evidence="2">FixH family protein</fullName>
    </submittedName>
</protein>
<evidence type="ECO:0000256" key="1">
    <source>
        <dbReference type="SAM" id="Phobius"/>
    </source>
</evidence>
<proteinExistence type="predicted"/>
<organism evidence="2 3">
    <name type="scientific">Simiduia curdlanivorans</name>
    <dbReference type="NCBI Taxonomy" id="1492769"/>
    <lineage>
        <taxon>Bacteria</taxon>
        <taxon>Pseudomonadati</taxon>
        <taxon>Pseudomonadota</taxon>
        <taxon>Gammaproteobacteria</taxon>
        <taxon>Cellvibrionales</taxon>
        <taxon>Cellvibrionaceae</taxon>
        <taxon>Simiduia</taxon>
    </lineage>
</organism>
<name>A0ABV8V4X2_9GAMM</name>
<keyword evidence="3" id="KW-1185">Reference proteome</keyword>
<sequence length="182" mass="20390">MAIQDSTLDQGPWYRQGWAWFLLTPLIVIVLVMAAYISVAVKLSDDVVIDNYYREGRMYNERLEQDHRATALAMRAELDFDLETGEVFLQLSGDELPESLVLVLQHPTEADLDQTVILAATGQGNYRGDLNLGVNFSRYLLLFPGASASERGTAPWRLKDKIDFQASHAVTLQATEKQAADQ</sequence>
<evidence type="ECO:0000313" key="2">
    <source>
        <dbReference type="EMBL" id="MFC4362208.1"/>
    </source>
</evidence>
<gene>
    <name evidence="2" type="ORF">ACFOX3_07840</name>
</gene>
<keyword evidence="1" id="KW-0472">Membrane</keyword>
<feature type="transmembrane region" description="Helical" evidence="1">
    <location>
        <begin position="18"/>
        <end position="39"/>
    </location>
</feature>
<dbReference type="EMBL" id="JBHSCX010000005">
    <property type="protein sequence ID" value="MFC4362208.1"/>
    <property type="molecule type" value="Genomic_DNA"/>
</dbReference>
<dbReference type="InterPro" id="IPR008620">
    <property type="entry name" value="FixH"/>
</dbReference>